<keyword evidence="6" id="KW-0227">DNA damage</keyword>
<feature type="domain" description="AAA+ ATPase" evidence="8">
    <location>
        <begin position="242"/>
        <end position="395"/>
    </location>
</feature>
<dbReference type="SMART" id="SM00382">
    <property type="entry name" value="AAA"/>
    <property type="match status" value="1"/>
</dbReference>
<dbReference type="VEuPathDB" id="TriTrypDB:TcCLB.505945.10"/>
<keyword evidence="6" id="KW-0234">DNA repair</keyword>
<dbReference type="VEuPathDB" id="TriTrypDB:C4B63_43g206"/>
<dbReference type="VEuPathDB" id="TriTrypDB:BCY84_11518"/>
<dbReference type="GO" id="GO:0006281">
    <property type="term" value="P:DNA repair"/>
    <property type="evidence" value="ECO:0007669"/>
    <property type="project" value="UniProtKB-KW"/>
</dbReference>
<organism evidence="9 10">
    <name type="scientific">Trypanosoma cruzi</name>
    <dbReference type="NCBI Taxonomy" id="5693"/>
    <lineage>
        <taxon>Eukaryota</taxon>
        <taxon>Discoba</taxon>
        <taxon>Euglenozoa</taxon>
        <taxon>Kinetoplastea</taxon>
        <taxon>Metakinetoplastina</taxon>
        <taxon>Trypanosomatida</taxon>
        <taxon>Trypanosomatidae</taxon>
        <taxon>Trypanosoma</taxon>
        <taxon>Schizotrypanum</taxon>
    </lineage>
</organism>
<gene>
    <name evidence="9" type="ORF">C4B63_43g206</name>
</gene>
<dbReference type="InterPro" id="IPR010285">
    <property type="entry name" value="DNA_helicase_pif1-like_DEAD"/>
</dbReference>
<comment type="catalytic activity">
    <reaction evidence="5 6">
        <text>ATP + H2O = ADP + phosphate + H(+)</text>
        <dbReference type="Rhea" id="RHEA:13065"/>
        <dbReference type="ChEBI" id="CHEBI:15377"/>
        <dbReference type="ChEBI" id="CHEBI:15378"/>
        <dbReference type="ChEBI" id="CHEBI:30616"/>
        <dbReference type="ChEBI" id="CHEBI:43474"/>
        <dbReference type="ChEBI" id="CHEBI:456216"/>
        <dbReference type="EC" id="5.6.2.3"/>
    </reaction>
</comment>
<dbReference type="VEuPathDB" id="TriTrypDB:TcBrA4_0045790"/>
<dbReference type="GO" id="GO:0016887">
    <property type="term" value="F:ATP hydrolysis activity"/>
    <property type="evidence" value="ECO:0007669"/>
    <property type="project" value="RHEA"/>
</dbReference>
<evidence type="ECO:0000256" key="2">
    <source>
        <dbReference type="ARBA" id="ARBA00009781"/>
    </source>
</evidence>
<dbReference type="Pfam" id="PF05970">
    <property type="entry name" value="PIF1"/>
    <property type="match status" value="1"/>
</dbReference>
<proteinExistence type="inferred from homology"/>
<dbReference type="EMBL" id="PRFA01000043">
    <property type="protein sequence ID" value="PWU91412.1"/>
    <property type="molecule type" value="Genomic_DNA"/>
</dbReference>
<reference evidence="9 10" key="1">
    <citation type="journal article" date="2018" name="Microb. Genom.">
        <title>Expanding an expanded genome: long-read sequencing of Trypanosoma cruzi.</title>
        <authorList>
            <person name="Berna L."/>
            <person name="Rodriguez M."/>
            <person name="Chiribao M.L."/>
            <person name="Parodi-Talice A."/>
            <person name="Pita S."/>
            <person name="Rijo G."/>
            <person name="Alvarez-Valin F."/>
            <person name="Robello C."/>
        </authorList>
    </citation>
    <scope>NUCLEOTIDE SEQUENCE [LARGE SCALE GENOMIC DNA]</scope>
    <source>
        <strain evidence="9 10">Dm28c</strain>
    </source>
</reference>
<dbReference type="CDD" id="cd18037">
    <property type="entry name" value="DEXSc_Pif1_like"/>
    <property type="match status" value="1"/>
</dbReference>
<dbReference type="VEuPathDB" id="TriTrypDB:ECC02_002116"/>
<evidence type="ECO:0000256" key="6">
    <source>
        <dbReference type="RuleBase" id="RU363044"/>
    </source>
</evidence>
<dbReference type="VEuPathDB" id="TriTrypDB:Tc_MARK_5145"/>
<sequence>MASLKPKMTVSAVRGRILVTAEDGERIGQWGGTECFLSRQSGLGPCLVVRSSRHKRHEGTFFQLVGLRRVLSAYAMEGKLTIMVAHEQRLCTVFIETVADVDALRIMAALLQDRSHWKDIEKNVACKKGRVGRGSKANGQGLRDPGAFAMPEWDNKDFYIDDAATPDGNDSGVVINDGGKVTTPTSKKENMYPKNTVSTHSEVDANSMASTMGRGPNERVAPSKEGVSWTVEQVRAVQLVRTGRNVFLTGSAGTGKTAWLLHLLQHVLSGTEGVVATATTGIAARIIGGLTIYAFSGIGRGDGSFDKIYRRVKSRPEVVRAWRQCKTLIIDEIGVLPVSIFLLLDAIARRVRNEPDTPFGGIQLILLGDFLQLPPVDSSSAVFMSEDRTDEKKTESNWCFDCPLWEKLRLAAVEFRQNHRHESDPVFAACMEDIRYGRYTRRVEGLISTCLGRRLSDRFGVKPTVIVARRQSATAYNMERLQLLDDVNFYRYASEDYASTPGYDLDKEVSLLPLLELRVGAQVVLLASLPDAPQLSNGDLGVVVAFSEQTHGTALPLVCFSSCGGEEVAVQRVRMDVLAADGRVVAARTQIPLQLAWALTVHRVQGMTLPMAQVEINRSFFECGQAYVALSRVRRREDLVITEFDPSVVRADPKAVAFYEKMFPRDPKEAAGGAEDGGALVELGRMDKRLRPHAFVAATSTKKRRENGGDKKDTLWDETPLFDTPLPVGVSVAAPPVAHDALKMLAVASGAIPQLTQEGDHADFTYSQEQQPALQHTLLMDDE</sequence>
<keyword evidence="6" id="KW-0378">Hydrolase</keyword>
<comment type="caution">
    <text evidence="9">The sequence shown here is derived from an EMBL/GenBank/DDBJ whole genome shotgun (WGS) entry which is preliminary data.</text>
</comment>
<dbReference type="VEuPathDB" id="TriTrypDB:TcCLB.511133.4"/>
<dbReference type="PANTHER" id="PTHR47642:SF5">
    <property type="entry name" value="ATP-DEPENDENT DNA HELICASE"/>
    <property type="match status" value="1"/>
</dbReference>
<dbReference type="VEuPathDB" id="TriTrypDB:TcCL_ESM03764"/>
<dbReference type="CDD" id="cd18809">
    <property type="entry name" value="SF1_C_RecD"/>
    <property type="match status" value="1"/>
</dbReference>
<evidence type="ECO:0000256" key="3">
    <source>
        <dbReference type="ARBA" id="ARBA00011245"/>
    </source>
</evidence>
<dbReference type="SUPFAM" id="SSF52540">
    <property type="entry name" value="P-loop containing nucleoside triphosphate hydrolases"/>
    <property type="match status" value="2"/>
</dbReference>
<dbReference type="VEuPathDB" id="TriTrypDB:TcCLB.506855.280"/>
<dbReference type="VEuPathDB" id="TriTrypDB:TcG_07054"/>
<dbReference type="VEuPathDB" id="TriTrypDB:TcCL_Unassigned06275"/>
<dbReference type="GO" id="GO:0006310">
    <property type="term" value="P:DNA recombination"/>
    <property type="evidence" value="ECO:0007669"/>
    <property type="project" value="UniProtKB-KW"/>
</dbReference>
<keyword evidence="6 9" id="KW-0347">Helicase</keyword>
<dbReference type="EC" id="5.6.2.3" evidence="6"/>
<feature type="region of interest" description="Disordered" evidence="7">
    <location>
        <begin position="169"/>
        <end position="226"/>
    </location>
</feature>
<name>A0A2V2V759_TRYCR</name>
<evidence type="ECO:0000259" key="8">
    <source>
        <dbReference type="SMART" id="SM00382"/>
    </source>
</evidence>
<keyword evidence="6" id="KW-0547">Nucleotide-binding</keyword>
<comment type="similarity">
    <text evidence="2">Belongs to the helicase family. PIF1 subfamily.</text>
</comment>
<dbReference type="PANTHER" id="PTHR47642">
    <property type="entry name" value="ATP-DEPENDENT DNA HELICASE"/>
    <property type="match status" value="1"/>
</dbReference>
<dbReference type="VEuPathDB" id="TriTrypDB:TCSYLVIO_009139"/>
<dbReference type="AlphaFoldDB" id="A0A2V2V759"/>
<dbReference type="InterPro" id="IPR051055">
    <property type="entry name" value="PIF1_helicase"/>
</dbReference>
<keyword evidence="4 6" id="KW-0233">DNA recombination</keyword>
<comment type="cofactor">
    <cofactor evidence="1 6">
        <name>Mg(2+)</name>
        <dbReference type="ChEBI" id="CHEBI:18420"/>
    </cofactor>
</comment>
<evidence type="ECO:0000313" key="9">
    <source>
        <dbReference type="EMBL" id="PWU91412.1"/>
    </source>
</evidence>
<dbReference type="VEuPathDB" id="TriTrypDB:TCDM_09577"/>
<dbReference type="VEuPathDB" id="TriTrypDB:C3747_117g114"/>
<dbReference type="InterPro" id="IPR003593">
    <property type="entry name" value="AAA+_ATPase"/>
</dbReference>
<dbReference type="GO" id="GO:0005524">
    <property type="term" value="F:ATP binding"/>
    <property type="evidence" value="ECO:0007669"/>
    <property type="project" value="UniProtKB-KW"/>
</dbReference>
<evidence type="ECO:0000256" key="5">
    <source>
        <dbReference type="ARBA" id="ARBA00048954"/>
    </source>
</evidence>
<dbReference type="Proteomes" id="UP000246121">
    <property type="component" value="Unassembled WGS sequence"/>
</dbReference>
<evidence type="ECO:0000256" key="7">
    <source>
        <dbReference type="SAM" id="MobiDB-lite"/>
    </source>
</evidence>
<dbReference type="GO" id="GO:0043139">
    <property type="term" value="F:5'-3' DNA helicase activity"/>
    <property type="evidence" value="ECO:0007669"/>
    <property type="project" value="UniProtKB-EC"/>
</dbReference>
<evidence type="ECO:0000256" key="4">
    <source>
        <dbReference type="ARBA" id="ARBA00023172"/>
    </source>
</evidence>
<evidence type="ECO:0000256" key="1">
    <source>
        <dbReference type="ARBA" id="ARBA00001946"/>
    </source>
</evidence>
<dbReference type="Gene3D" id="3.40.50.300">
    <property type="entry name" value="P-loop containing nucleotide triphosphate hydrolases"/>
    <property type="match status" value="1"/>
</dbReference>
<protein>
    <recommendedName>
        <fullName evidence="6">ATP-dependent DNA helicase</fullName>
        <ecNumber evidence="6">5.6.2.3</ecNumber>
    </recommendedName>
</protein>
<dbReference type="VEuPathDB" id="TriTrypDB:TcYC6_0021510"/>
<keyword evidence="6" id="KW-0067">ATP-binding</keyword>
<comment type="subunit">
    <text evidence="3">Monomer.</text>
</comment>
<accession>A0A2V2V759</accession>
<evidence type="ECO:0000313" key="10">
    <source>
        <dbReference type="Proteomes" id="UP000246121"/>
    </source>
</evidence>
<dbReference type="InterPro" id="IPR027417">
    <property type="entry name" value="P-loop_NTPase"/>
</dbReference>
<dbReference type="GO" id="GO:0000723">
    <property type="term" value="P:telomere maintenance"/>
    <property type="evidence" value="ECO:0007669"/>
    <property type="project" value="InterPro"/>
</dbReference>